<evidence type="ECO:0000256" key="14">
    <source>
        <dbReference type="SAM" id="Phobius"/>
    </source>
</evidence>
<dbReference type="SUPFAM" id="SSF52540">
    <property type="entry name" value="P-loop containing nucleoside triphosphate hydrolases"/>
    <property type="match status" value="1"/>
</dbReference>
<evidence type="ECO:0000259" key="15">
    <source>
        <dbReference type="PROSITE" id="PS51718"/>
    </source>
</evidence>
<dbReference type="GO" id="GO:0008053">
    <property type="term" value="P:mitochondrial fusion"/>
    <property type="evidence" value="ECO:0007669"/>
    <property type="project" value="TreeGrafter"/>
</dbReference>
<keyword evidence="3 14" id="KW-0812">Transmembrane</keyword>
<dbReference type="PROSITE" id="PS51718">
    <property type="entry name" value="G_DYNAMIN_2"/>
    <property type="match status" value="1"/>
</dbReference>
<keyword evidence="8" id="KW-0175">Coiled coil</keyword>
<dbReference type="GO" id="GO:0005525">
    <property type="term" value="F:GTP binding"/>
    <property type="evidence" value="ECO:0007669"/>
    <property type="project" value="UniProtKB-KW"/>
</dbReference>
<keyword evidence="9" id="KW-0496">Mitochondrion</keyword>
<dbReference type="InterPro" id="IPR030381">
    <property type="entry name" value="G_DYNAMIN_dom"/>
</dbReference>
<dbReference type="OrthoDB" id="9984778at2759"/>
<keyword evidence="10" id="KW-0342">GTP-binding</keyword>
<dbReference type="Proteomes" id="UP000319731">
    <property type="component" value="Unassembled WGS sequence"/>
</dbReference>
<proteinExistence type="predicted"/>
<dbReference type="GO" id="GO:0005741">
    <property type="term" value="C:mitochondrial outer membrane"/>
    <property type="evidence" value="ECO:0007669"/>
    <property type="project" value="UniProtKB-SubCell"/>
</dbReference>
<evidence type="ECO:0000256" key="3">
    <source>
        <dbReference type="ARBA" id="ARBA00022692"/>
    </source>
</evidence>
<evidence type="ECO:0000256" key="8">
    <source>
        <dbReference type="ARBA" id="ARBA00023054"/>
    </source>
</evidence>
<keyword evidence="5" id="KW-1000">Mitochondrion outer membrane</keyword>
<dbReference type="RefSeq" id="XP_031024779.1">
    <property type="nucleotide sequence ID" value="XM_031169242.1"/>
</dbReference>
<evidence type="ECO:0000256" key="7">
    <source>
        <dbReference type="ARBA" id="ARBA00022989"/>
    </source>
</evidence>
<organism evidence="16 17">
    <name type="scientific">Synchytrium microbalum</name>
    <dbReference type="NCBI Taxonomy" id="1806994"/>
    <lineage>
        <taxon>Eukaryota</taxon>
        <taxon>Fungi</taxon>
        <taxon>Fungi incertae sedis</taxon>
        <taxon>Chytridiomycota</taxon>
        <taxon>Chytridiomycota incertae sedis</taxon>
        <taxon>Chytridiomycetes</taxon>
        <taxon>Synchytriales</taxon>
        <taxon>Synchytriaceae</taxon>
        <taxon>Synchytrium</taxon>
    </lineage>
</organism>
<feature type="transmembrane region" description="Helical" evidence="14">
    <location>
        <begin position="721"/>
        <end position="741"/>
    </location>
</feature>
<feature type="region of interest" description="Disordered" evidence="13">
    <location>
        <begin position="20"/>
        <end position="45"/>
    </location>
</feature>
<evidence type="ECO:0000256" key="5">
    <source>
        <dbReference type="ARBA" id="ARBA00022787"/>
    </source>
</evidence>
<comment type="subcellular location">
    <subcellularLocation>
        <location evidence="1">Mitochondrion membrane</location>
        <topology evidence="1">Multi-pass membrane protein</topology>
    </subcellularLocation>
    <subcellularLocation>
        <location evidence="2">Mitochondrion outer membrane</location>
    </subcellularLocation>
</comment>
<keyword evidence="17" id="KW-1185">Reference proteome</keyword>
<evidence type="ECO:0000256" key="2">
    <source>
        <dbReference type="ARBA" id="ARBA00004294"/>
    </source>
</evidence>
<evidence type="ECO:0000256" key="10">
    <source>
        <dbReference type="ARBA" id="ARBA00023134"/>
    </source>
</evidence>
<protein>
    <recommendedName>
        <fullName evidence="15">Dynamin-type G domain-containing protein</fullName>
    </recommendedName>
</protein>
<dbReference type="GeneID" id="42004539"/>
<keyword evidence="11 14" id="KW-0472">Membrane</keyword>
<dbReference type="InterPro" id="IPR027417">
    <property type="entry name" value="P-loop_NTPase"/>
</dbReference>
<dbReference type="InterPro" id="IPR045063">
    <property type="entry name" value="Dynamin_N"/>
</dbReference>
<feature type="domain" description="Dynamin-type G" evidence="15">
    <location>
        <begin position="229"/>
        <end position="502"/>
    </location>
</feature>
<dbReference type="EMBL" id="QEAO01000017">
    <property type="protein sequence ID" value="TPX33895.1"/>
    <property type="molecule type" value="Genomic_DNA"/>
</dbReference>
<dbReference type="PANTHER" id="PTHR10465:SF0">
    <property type="entry name" value="SARCALUMENIN"/>
    <property type="match status" value="1"/>
</dbReference>
<keyword evidence="6" id="KW-0378">Hydrolase</keyword>
<dbReference type="FunFam" id="3.40.50.300:FF:000638">
    <property type="entry name" value="Transmembrane GTPase Fzo1, putative"/>
    <property type="match status" value="1"/>
</dbReference>
<dbReference type="STRING" id="1806994.A0A507C8R7"/>
<evidence type="ECO:0000256" key="6">
    <source>
        <dbReference type="ARBA" id="ARBA00022801"/>
    </source>
</evidence>
<evidence type="ECO:0000256" key="11">
    <source>
        <dbReference type="ARBA" id="ARBA00023136"/>
    </source>
</evidence>
<reference evidence="16 17" key="1">
    <citation type="journal article" date="2019" name="Sci. Rep.">
        <title>Comparative genomics of chytrid fungi reveal insights into the obligate biotrophic and pathogenic lifestyle of Synchytrium endobioticum.</title>
        <authorList>
            <person name="van de Vossenberg B.T.L.H."/>
            <person name="Warris S."/>
            <person name="Nguyen H.D.T."/>
            <person name="van Gent-Pelzer M.P.E."/>
            <person name="Joly D.L."/>
            <person name="van de Geest H.C."/>
            <person name="Bonants P.J.M."/>
            <person name="Smith D.S."/>
            <person name="Levesque C.A."/>
            <person name="van der Lee T.A.J."/>
        </authorList>
    </citation>
    <scope>NUCLEOTIDE SEQUENCE [LARGE SCALE GENOMIC DNA]</scope>
    <source>
        <strain evidence="16 17">JEL517</strain>
    </source>
</reference>
<dbReference type="PANTHER" id="PTHR10465">
    <property type="entry name" value="TRANSMEMBRANE GTPASE FZO1"/>
    <property type="match status" value="1"/>
</dbReference>
<evidence type="ECO:0000256" key="1">
    <source>
        <dbReference type="ARBA" id="ARBA00004225"/>
    </source>
</evidence>
<accession>A0A507C8R7</accession>
<dbReference type="GO" id="GO:0051646">
    <property type="term" value="P:mitochondrion localization"/>
    <property type="evidence" value="ECO:0007669"/>
    <property type="project" value="TreeGrafter"/>
</dbReference>
<dbReference type="GO" id="GO:0003924">
    <property type="term" value="F:GTPase activity"/>
    <property type="evidence" value="ECO:0007669"/>
    <property type="project" value="InterPro"/>
</dbReference>
<evidence type="ECO:0000313" key="17">
    <source>
        <dbReference type="Proteomes" id="UP000319731"/>
    </source>
</evidence>
<dbReference type="Gene3D" id="3.40.50.300">
    <property type="entry name" value="P-loop containing nucleotide triphosphate hydrolases"/>
    <property type="match status" value="1"/>
</dbReference>
<comment type="catalytic activity">
    <reaction evidence="12">
        <text>GTP + H2O = GDP + phosphate + H(+)</text>
        <dbReference type="Rhea" id="RHEA:19669"/>
        <dbReference type="ChEBI" id="CHEBI:15377"/>
        <dbReference type="ChEBI" id="CHEBI:15378"/>
        <dbReference type="ChEBI" id="CHEBI:37565"/>
        <dbReference type="ChEBI" id="CHEBI:43474"/>
        <dbReference type="ChEBI" id="CHEBI:58189"/>
    </reaction>
</comment>
<evidence type="ECO:0000313" key="16">
    <source>
        <dbReference type="EMBL" id="TPX33895.1"/>
    </source>
</evidence>
<dbReference type="InterPro" id="IPR027094">
    <property type="entry name" value="Mitofusin_fam"/>
</dbReference>
<dbReference type="AlphaFoldDB" id="A0A507C8R7"/>
<dbReference type="Pfam" id="PF00350">
    <property type="entry name" value="Dynamin_N"/>
    <property type="match status" value="1"/>
</dbReference>
<keyword evidence="7 14" id="KW-1133">Transmembrane helix</keyword>
<gene>
    <name evidence="16" type="ORF">SmJEL517_g03314</name>
</gene>
<evidence type="ECO:0000256" key="12">
    <source>
        <dbReference type="ARBA" id="ARBA00048548"/>
    </source>
</evidence>
<sequence length="838" mass="93642">MTSYSQRNFSIRTQIMLRDTAATKPGLTPSSTDHKKLSSMPTSTTPNLADSEAHFVQAKSQLLVYMDLIKSLLVHIMNESSSIPPAADGTSENTGAIPTTTMTINTNITNSNSNSHHHTFYCPPSAIRTRPVSMRRYASYDESSTPKSGASSPSHPTTPVRLPNIAEHAYEKLKVFELDDRAYNIIQNPYSASPDTNTSNDSNAISYDVMMGEIAASLAHLDKLKARILDTRSKLLVTGDLNAGKSTFINAMLKRQVVPHDQQPCTAVFCEVIDANQNRGIEEVHGIHDIEPYRVDDPHTYERFDLKQLEELVENNTQGFGLLRAYVRDRRESSDSLLHNGLVDISLIDSPGLNIDQMKTTALFSRQEEIDVIVFMVNAENHFTLSAREFLSNAGKEKAYVFIVVNRFDQIEKKDRCRRDVLDQIRQISPSTYEDAESLVHFVSAKQRLIPNPDPILLGEFEKLEARLRTFILEKRARSKLAPAKQYMVNLLSDMYTFSSYTASILKTRAKKMTVELKQAEPAYTSMKDVKTKLLDSLDVMIDAASEQVQNNATLLLKNLVDSISPDNIDHLVPHLEYPGFLYAYQYGRELVRCVLKLSTDQVRRCEIKARNDALDRASSVYNAAAMALPNLPPLDEDVIRQIFDEEAGMSTLAATRGNSLVLDSTDFFEPIAINELVKEYVPGTIAVALGAVGYAGMQWRIAHGLFRVGSSIGFANTVRIGFAAITASGIGYLVYMLSSLPKTIDRKISRKLRSHFNHINFVNTHSARLANAMRKSLRASLGTFKIQFLGMMAESEAKQSGLEKLRDSCASEGVWWENVESRVVGIRKQVEFVNLDI</sequence>
<feature type="compositionally biased region" description="Low complexity" evidence="13">
    <location>
        <begin position="143"/>
        <end position="154"/>
    </location>
</feature>
<evidence type="ECO:0000256" key="9">
    <source>
        <dbReference type="ARBA" id="ARBA00023128"/>
    </source>
</evidence>
<feature type="region of interest" description="Disordered" evidence="13">
    <location>
        <begin position="137"/>
        <end position="160"/>
    </location>
</feature>
<name>A0A507C8R7_9FUNG</name>
<evidence type="ECO:0000256" key="13">
    <source>
        <dbReference type="SAM" id="MobiDB-lite"/>
    </source>
</evidence>
<comment type="caution">
    <text evidence="16">The sequence shown here is derived from an EMBL/GenBank/DDBJ whole genome shotgun (WGS) entry which is preliminary data.</text>
</comment>
<evidence type="ECO:0000256" key="4">
    <source>
        <dbReference type="ARBA" id="ARBA00022741"/>
    </source>
</evidence>
<keyword evidence="4" id="KW-0547">Nucleotide-binding</keyword>